<proteinExistence type="predicted"/>
<evidence type="ECO:0000256" key="4">
    <source>
        <dbReference type="PROSITE-ProRule" id="PRU10141"/>
    </source>
</evidence>
<keyword evidence="1" id="KW-0808">Transferase</keyword>
<dbReference type="InterPro" id="IPR051681">
    <property type="entry name" value="Ser/Thr_Kinases-Pseudokinases"/>
</dbReference>
<dbReference type="InterPro" id="IPR000719">
    <property type="entry name" value="Prot_kinase_dom"/>
</dbReference>
<sequence>MNRDLTTCRCKIGDGRFAITSCRACSAHYVYMKDADNYCSCSPDSNNMDDSPASNCPWYFVEEGEGELHYRGPPASLAGQTVVHHQQAVSMSLQKGAWPQVCELNNADPDEFVSDKCKICAADAWTPVNSVMSVPAVMIPFGCSCELGAGATGETFCYDMLDLPSGGDATTVNVAGCDVPVWDLCRAAAPSPTFEGGQYEFWEERPTWAGCGASTLSESTANTVLIVAIAVVVVLAVVALKMVFGDKKRPAALSATGSDLGGNKVQPTLSASQLSTQRHAAVERELQKSLLQMQQRQTENMLEILKLSQSTPQADNRKVSASVKMLDKIAGPLTEPAPDFAEDITPTIEHFTFLRAKIADNLLVDSGCITYVRDETTKQKKEIGHGAFGNVYAADYLGSEVAVKEVKLDVVNSESLAQFVAEAVLIARLRHPNVIQCLGVVWEIPEVSIMFELCPAGSLYDFLRKHKGQYSFGGGGGAGGTIGTRMKSFAGGASTKTKWTDEIAKGMMFLHGQKPKIIHRDLKCQNVLLNTGLTAKLTDFGESRADDSTMRTEVGTPYLMAPEVFTSSTGAEYTNAVDVYSFGMMLLEIFYDAELKKLAFNGLSAMAVSRKVLSGWRPDLSKVEAAEEEVARLIAMCWVHEPAERPTFMEISRFVKDNLLGAQATPKPAAARAVAVVEPKPKPKPKFQRERSVRPPKSKEEQEADKQMSGLLAMMGKSHADLSAA</sequence>
<evidence type="ECO:0000256" key="6">
    <source>
        <dbReference type="SAM" id="Phobius"/>
    </source>
</evidence>
<keyword evidence="3 4" id="KW-0067">ATP-binding</keyword>
<reference evidence="8 9" key="1">
    <citation type="journal article" date="2023" name="Commun. Biol.">
        <title>Genome analysis of Parmales, the sister group of diatoms, reveals the evolutionary specialization of diatoms from phago-mixotrophs to photoautotrophs.</title>
        <authorList>
            <person name="Ban H."/>
            <person name="Sato S."/>
            <person name="Yoshikawa S."/>
            <person name="Yamada K."/>
            <person name="Nakamura Y."/>
            <person name="Ichinomiya M."/>
            <person name="Sato N."/>
            <person name="Blanc-Mathieu R."/>
            <person name="Endo H."/>
            <person name="Kuwata A."/>
            <person name="Ogata H."/>
        </authorList>
    </citation>
    <scope>NUCLEOTIDE SEQUENCE [LARGE SCALE GENOMIC DNA]</scope>
</reference>
<evidence type="ECO:0000313" key="8">
    <source>
        <dbReference type="EMBL" id="GMI25774.1"/>
    </source>
</evidence>
<accession>A0ABQ6MGV7</accession>
<dbReference type="InterPro" id="IPR011009">
    <property type="entry name" value="Kinase-like_dom_sf"/>
</dbReference>
<dbReference type="PRINTS" id="PR00109">
    <property type="entry name" value="TYRKINASE"/>
</dbReference>
<feature type="binding site" evidence="4">
    <location>
        <position position="404"/>
    </location>
    <ligand>
        <name>ATP</name>
        <dbReference type="ChEBI" id="CHEBI:30616"/>
    </ligand>
</feature>
<dbReference type="PROSITE" id="PS50011">
    <property type="entry name" value="PROTEIN_KINASE_DOM"/>
    <property type="match status" value="1"/>
</dbReference>
<dbReference type="PANTHER" id="PTHR44329:SF289">
    <property type="entry name" value="SERINE_THREONINE-PROTEIN KINASE VIK"/>
    <property type="match status" value="1"/>
</dbReference>
<organism evidence="8 9">
    <name type="scientific">Tetraparma gracilis</name>
    <dbReference type="NCBI Taxonomy" id="2962635"/>
    <lineage>
        <taxon>Eukaryota</taxon>
        <taxon>Sar</taxon>
        <taxon>Stramenopiles</taxon>
        <taxon>Ochrophyta</taxon>
        <taxon>Bolidophyceae</taxon>
        <taxon>Parmales</taxon>
        <taxon>Triparmaceae</taxon>
        <taxon>Tetraparma</taxon>
    </lineage>
</organism>
<evidence type="ECO:0000256" key="1">
    <source>
        <dbReference type="ARBA" id="ARBA00022527"/>
    </source>
</evidence>
<dbReference type="SMART" id="SM00220">
    <property type="entry name" value="S_TKc"/>
    <property type="match status" value="1"/>
</dbReference>
<feature type="transmembrane region" description="Helical" evidence="6">
    <location>
        <begin position="224"/>
        <end position="244"/>
    </location>
</feature>
<dbReference type="EMBL" id="BRYB01000230">
    <property type="protein sequence ID" value="GMI25774.1"/>
    <property type="molecule type" value="Genomic_DNA"/>
</dbReference>
<keyword evidence="6" id="KW-0812">Transmembrane</keyword>
<gene>
    <name evidence="8" type="ORF">TeGR_g980</name>
</gene>
<dbReference type="PROSITE" id="PS00108">
    <property type="entry name" value="PROTEIN_KINASE_ST"/>
    <property type="match status" value="1"/>
</dbReference>
<keyword evidence="6" id="KW-1133">Transmembrane helix</keyword>
<dbReference type="CDD" id="cd13999">
    <property type="entry name" value="STKc_MAP3K-like"/>
    <property type="match status" value="1"/>
</dbReference>
<keyword evidence="9" id="KW-1185">Reference proteome</keyword>
<dbReference type="Pfam" id="PF07714">
    <property type="entry name" value="PK_Tyr_Ser-Thr"/>
    <property type="match status" value="1"/>
</dbReference>
<feature type="compositionally biased region" description="Basic and acidic residues" evidence="5">
    <location>
        <begin position="687"/>
        <end position="706"/>
    </location>
</feature>
<dbReference type="SUPFAM" id="SSF56112">
    <property type="entry name" value="Protein kinase-like (PK-like)"/>
    <property type="match status" value="1"/>
</dbReference>
<keyword evidence="6" id="KW-0472">Membrane</keyword>
<dbReference type="Proteomes" id="UP001165060">
    <property type="component" value="Unassembled WGS sequence"/>
</dbReference>
<evidence type="ECO:0000256" key="2">
    <source>
        <dbReference type="ARBA" id="ARBA00022741"/>
    </source>
</evidence>
<dbReference type="InterPro" id="IPR001245">
    <property type="entry name" value="Ser-Thr/Tyr_kinase_cat_dom"/>
</dbReference>
<evidence type="ECO:0000256" key="3">
    <source>
        <dbReference type="ARBA" id="ARBA00022840"/>
    </source>
</evidence>
<feature type="region of interest" description="Disordered" evidence="5">
    <location>
        <begin position="672"/>
        <end position="725"/>
    </location>
</feature>
<name>A0ABQ6MGV7_9STRA</name>
<evidence type="ECO:0000259" key="7">
    <source>
        <dbReference type="PROSITE" id="PS50011"/>
    </source>
</evidence>
<dbReference type="PANTHER" id="PTHR44329">
    <property type="entry name" value="SERINE/THREONINE-PROTEIN KINASE TNNI3K-RELATED"/>
    <property type="match status" value="1"/>
</dbReference>
<feature type="domain" description="Protein kinase" evidence="7">
    <location>
        <begin position="377"/>
        <end position="660"/>
    </location>
</feature>
<dbReference type="InterPro" id="IPR008271">
    <property type="entry name" value="Ser/Thr_kinase_AS"/>
</dbReference>
<keyword evidence="1" id="KW-0418">Kinase</keyword>
<comment type="caution">
    <text evidence="8">The sequence shown here is derived from an EMBL/GenBank/DDBJ whole genome shotgun (WGS) entry which is preliminary data.</text>
</comment>
<evidence type="ECO:0000256" key="5">
    <source>
        <dbReference type="SAM" id="MobiDB-lite"/>
    </source>
</evidence>
<dbReference type="InterPro" id="IPR017441">
    <property type="entry name" value="Protein_kinase_ATP_BS"/>
</dbReference>
<keyword evidence="2 4" id="KW-0547">Nucleotide-binding</keyword>
<dbReference type="PROSITE" id="PS00107">
    <property type="entry name" value="PROTEIN_KINASE_ATP"/>
    <property type="match status" value="1"/>
</dbReference>
<dbReference type="Gene3D" id="1.10.510.10">
    <property type="entry name" value="Transferase(Phosphotransferase) domain 1"/>
    <property type="match status" value="1"/>
</dbReference>
<protein>
    <recommendedName>
        <fullName evidence="7">Protein kinase domain-containing protein</fullName>
    </recommendedName>
</protein>
<keyword evidence="1" id="KW-0723">Serine/threonine-protein kinase</keyword>
<evidence type="ECO:0000313" key="9">
    <source>
        <dbReference type="Proteomes" id="UP001165060"/>
    </source>
</evidence>